<evidence type="ECO:0000313" key="2">
    <source>
        <dbReference type="EMBL" id="MFD1147725.1"/>
    </source>
</evidence>
<evidence type="ECO:0000313" key="3">
    <source>
        <dbReference type="Proteomes" id="UP001597168"/>
    </source>
</evidence>
<keyword evidence="3" id="KW-1185">Reference proteome</keyword>
<gene>
    <name evidence="2" type="ORF">ACFQ3T_11360</name>
</gene>
<reference evidence="3" key="1">
    <citation type="journal article" date="2019" name="Int. J. Syst. Evol. Microbiol.">
        <title>The Global Catalogue of Microorganisms (GCM) 10K type strain sequencing project: providing services to taxonomists for standard genome sequencing and annotation.</title>
        <authorList>
            <consortium name="The Broad Institute Genomics Platform"/>
            <consortium name="The Broad Institute Genome Sequencing Center for Infectious Disease"/>
            <person name="Wu L."/>
            <person name="Ma J."/>
        </authorList>
    </citation>
    <scope>NUCLEOTIDE SEQUENCE [LARGE SCALE GENOMIC DNA]</scope>
    <source>
        <strain evidence="3">CCUG 60214</strain>
    </source>
</reference>
<comment type="caution">
    <text evidence="2">The sequence shown here is derived from an EMBL/GenBank/DDBJ whole genome shotgun (WGS) entry which is preliminary data.</text>
</comment>
<dbReference type="Proteomes" id="UP001597168">
    <property type="component" value="Unassembled WGS sequence"/>
</dbReference>
<accession>A0ABW3QSY7</accession>
<proteinExistence type="predicted"/>
<dbReference type="EMBL" id="JBHTLK010000044">
    <property type="protein sequence ID" value="MFD1147725.1"/>
    <property type="molecule type" value="Genomic_DNA"/>
</dbReference>
<feature type="chain" id="PRO_5047265916" evidence="1">
    <location>
        <begin position="20"/>
        <end position="59"/>
    </location>
</feature>
<keyword evidence="1" id="KW-0732">Signal</keyword>
<evidence type="ECO:0000256" key="1">
    <source>
        <dbReference type="SAM" id="SignalP"/>
    </source>
</evidence>
<feature type="signal peptide" evidence="1">
    <location>
        <begin position="1"/>
        <end position="19"/>
    </location>
</feature>
<sequence>MPNLRRVLVSVTLATTAFSATSLWTDGLAPTTPAGAETTVLASVSYQSGLFWPTGHRPV</sequence>
<protein>
    <submittedName>
        <fullName evidence="2">Uncharacterized protein</fullName>
    </submittedName>
</protein>
<name>A0ABW3QSY7_9PSEU</name>
<dbReference type="RefSeq" id="WP_380723102.1">
    <property type="nucleotide sequence ID" value="NZ_JBHTLK010000044.1"/>
</dbReference>
<organism evidence="2 3">
    <name type="scientific">Saccharothrix hoggarensis</name>
    <dbReference type="NCBI Taxonomy" id="913853"/>
    <lineage>
        <taxon>Bacteria</taxon>
        <taxon>Bacillati</taxon>
        <taxon>Actinomycetota</taxon>
        <taxon>Actinomycetes</taxon>
        <taxon>Pseudonocardiales</taxon>
        <taxon>Pseudonocardiaceae</taxon>
        <taxon>Saccharothrix</taxon>
    </lineage>
</organism>